<proteinExistence type="predicted"/>
<name>E2BAE4_HARSA</name>
<feature type="compositionally biased region" description="Acidic residues" evidence="1">
    <location>
        <begin position="99"/>
        <end position="113"/>
    </location>
</feature>
<evidence type="ECO:0000313" key="2">
    <source>
        <dbReference type="EMBL" id="EFN87339.1"/>
    </source>
</evidence>
<dbReference type="Proteomes" id="UP000008237">
    <property type="component" value="Unassembled WGS sequence"/>
</dbReference>
<feature type="region of interest" description="Disordered" evidence="1">
    <location>
        <begin position="91"/>
        <end position="127"/>
    </location>
</feature>
<organism evidence="3">
    <name type="scientific">Harpegnathos saltator</name>
    <name type="common">Jerdon's jumping ant</name>
    <dbReference type="NCBI Taxonomy" id="610380"/>
    <lineage>
        <taxon>Eukaryota</taxon>
        <taxon>Metazoa</taxon>
        <taxon>Ecdysozoa</taxon>
        <taxon>Arthropoda</taxon>
        <taxon>Hexapoda</taxon>
        <taxon>Insecta</taxon>
        <taxon>Pterygota</taxon>
        <taxon>Neoptera</taxon>
        <taxon>Endopterygota</taxon>
        <taxon>Hymenoptera</taxon>
        <taxon>Apocrita</taxon>
        <taxon>Aculeata</taxon>
        <taxon>Formicoidea</taxon>
        <taxon>Formicidae</taxon>
        <taxon>Ponerinae</taxon>
        <taxon>Ponerini</taxon>
        <taxon>Harpegnathos</taxon>
    </lineage>
</organism>
<protein>
    <submittedName>
        <fullName evidence="2">Uncharacterized protein</fullName>
    </submittedName>
</protein>
<keyword evidence="3" id="KW-1185">Reference proteome</keyword>
<reference evidence="2 3" key="1">
    <citation type="journal article" date="2010" name="Science">
        <title>Genomic comparison of the ants Camponotus floridanus and Harpegnathos saltator.</title>
        <authorList>
            <person name="Bonasio R."/>
            <person name="Zhang G."/>
            <person name="Ye C."/>
            <person name="Mutti N.S."/>
            <person name="Fang X."/>
            <person name="Qin N."/>
            <person name="Donahue G."/>
            <person name="Yang P."/>
            <person name="Li Q."/>
            <person name="Li C."/>
            <person name="Zhang P."/>
            <person name="Huang Z."/>
            <person name="Berger S.L."/>
            <person name="Reinberg D."/>
            <person name="Wang J."/>
            <person name="Liebig J."/>
        </authorList>
    </citation>
    <scope>NUCLEOTIDE SEQUENCE [LARGE SCALE GENOMIC DNA]</scope>
    <source>
        <strain evidence="2 3">R22 G/1</strain>
    </source>
</reference>
<evidence type="ECO:0000313" key="3">
    <source>
        <dbReference type="Proteomes" id="UP000008237"/>
    </source>
</evidence>
<dbReference type="AlphaFoldDB" id="E2BAE4"/>
<dbReference type="EMBL" id="GL446709">
    <property type="protein sequence ID" value="EFN87339.1"/>
    <property type="molecule type" value="Genomic_DNA"/>
</dbReference>
<accession>E2BAE4</accession>
<dbReference type="InParanoid" id="E2BAE4"/>
<evidence type="ECO:0000256" key="1">
    <source>
        <dbReference type="SAM" id="MobiDB-lite"/>
    </source>
</evidence>
<gene>
    <name evidence="2" type="ORF">EAI_15969</name>
</gene>
<sequence length="127" mass="14492">MDTTAKNGLLIIETTLSAGKLLGYFEPFGSHCFVRISGIFWKRKTVKINQIKLKDKVKYFKLKIQGSKFIILHVIIRLMRIIDDRATEKEKKSAAAAEEKEEEEEEEEEEVEREEGLRSGEGCLGSA</sequence>